<sequence>MKPFAFDYFGERIFGSSGHWVKNVSVTFGRTQFVPTLWKKPVTVGTQGTCALR</sequence>
<dbReference type="Proteomes" id="UP000010932">
    <property type="component" value="Unassembled WGS sequence"/>
</dbReference>
<organism evidence="1 2">
    <name type="scientific">Microcystis aeruginosa TAIHU98</name>
    <dbReference type="NCBI Taxonomy" id="1134457"/>
    <lineage>
        <taxon>Bacteria</taxon>
        <taxon>Bacillati</taxon>
        <taxon>Cyanobacteriota</taxon>
        <taxon>Cyanophyceae</taxon>
        <taxon>Oscillatoriophycideae</taxon>
        <taxon>Chroococcales</taxon>
        <taxon>Microcystaceae</taxon>
        <taxon>Microcystis</taxon>
    </lineage>
</organism>
<accession>L7E3E6</accession>
<dbReference type="AlphaFoldDB" id="L7E3E6"/>
<reference evidence="1 2" key="1">
    <citation type="journal article" date="2013" name="Genome Announc.">
        <title>Whole-Genome Sequence of Microcystis aeruginosa TAIHU98, a Nontoxic Bloom-Forming Strain Isolated from Taihu Lake, China.</title>
        <authorList>
            <person name="Yang C."/>
            <person name="Zhang W."/>
            <person name="Ren M."/>
            <person name="Song L."/>
            <person name="Li T."/>
            <person name="Zhao J."/>
        </authorList>
    </citation>
    <scope>NUCLEOTIDE SEQUENCE [LARGE SCALE GENOMIC DNA]</scope>
    <source>
        <strain evidence="1 2">TAIHU98</strain>
    </source>
</reference>
<proteinExistence type="predicted"/>
<evidence type="ECO:0000313" key="1">
    <source>
        <dbReference type="EMBL" id="ELP53975.1"/>
    </source>
</evidence>
<dbReference type="PATRIC" id="fig|1134457.3.peg.2654"/>
<evidence type="ECO:0000313" key="2">
    <source>
        <dbReference type="Proteomes" id="UP000010932"/>
    </source>
</evidence>
<gene>
    <name evidence="1" type="ORF">O53_2786</name>
</gene>
<comment type="caution">
    <text evidence="1">The sequence shown here is derived from an EMBL/GenBank/DDBJ whole genome shotgun (WGS) entry which is preliminary data.</text>
</comment>
<protein>
    <submittedName>
        <fullName evidence="1">Uncharacterized protein</fullName>
    </submittedName>
</protein>
<name>L7E3E6_MICAE</name>
<dbReference type="EMBL" id="ANKQ01000002">
    <property type="protein sequence ID" value="ELP53975.1"/>
    <property type="molecule type" value="Genomic_DNA"/>
</dbReference>